<protein>
    <submittedName>
        <fullName evidence="1">Uncharacterized protein</fullName>
    </submittedName>
</protein>
<dbReference type="AlphaFoldDB" id="A0A382UEH9"/>
<accession>A0A382UEH9</accession>
<name>A0A382UEH9_9ZZZZ</name>
<proteinExistence type="predicted"/>
<organism evidence="1">
    <name type="scientific">marine metagenome</name>
    <dbReference type="NCBI Taxonomy" id="408172"/>
    <lineage>
        <taxon>unclassified sequences</taxon>
        <taxon>metagenomes</taxon>
        <taxon>ecological metagenomes</taxon>
    </lineage>
</organism>
<dbReference type="EMBL" id="UINC01143644">
    <property type="protein sequence ID" value="SVD32679.1"/>
    <property type="molecule type" value="Genomic_DNA"/>
</dbReference>
<reference evidence="1" key="1">
    <citation type="submission" date="2018-05" db="EMBL/GenBank/DDBJ databases">
        <authorList>
            <person name="Lanie J.A."/>
            <person name="Ng W.-L."/>
            <person name="Kazmierczak K.M."/>
            <person name="Andrzejewski T.M."/>
            <person name="Davidsen T.M."/>
            <person name="Wayne K.J."/>
            <person name="Tettelin H."/>
            <person name="Glass J.I."/>
            <person name="Rusch D."/>
            <person name="Podicherti R."/>
            <person name="Tsui H.-C.T."/>
            <person name="Winkler M.E."/>
        </authorList>
    </citation>
    <scope>NUCLEOTIDE SEQUENCE</scope>
</reference>
<gene>
    <name evidence="1" type="ORF">METZ01_LOCUS385533</name>
</gene>
<evidence type="ECO:0000313" key="1">
    <source>
        <dbReference type="EMBL" id="SVD32679.1"/>
    </source>
</evidence>
<sequence>MNIYQFRPTGGLAVENFHIATELIENGPQSQIRLPLKWEWLH</sequence>